<evidence type="ECO:0000256" key="4">
    <source>
        <dbReference type="ARBA" id="ARBA00023242"/>
    </source>
</evidence>
<dbReference type="InterPro" id="IPR054502">
    <property type="entry name" value="bHLH-TF_ACT-like_plant"/>
</dbReference>
<dbReference type="Pfam" id="PF00010">
    <property type="entry name" value="HLH"/>
    <property type="match status" value="1"/>
</dbReference>
<dbReference type="InterPro" id="IPR045239">
    <property type="entry name" value="bHLH95_bHLH"/>
</dbReference>
<dbReference type="Gene3D" id="4.10.280.10">
    <property type="entry name" value="Helix-loop-helix DNA-binding domain"/>
    <property type="match status" value="1"/>
</dbReference>
<evidence type="ECO:0000259" key="6">
    <source>
        <dbReference type="PROSITE" id="PS50888"/>
    </source>
</evidence>
<evidence type="ECO:0000313" key="8">
    <source>
        <dbReference type="Proteomes" id="UP000834106"/>
    </source>
</evidence>
<feature type="domain" description="BHLH" evidence="6">
    <location>
        <begin position="98"/>
        <end position="148"/>
    </location>
</feature>
<proteinExistence type="predicted"/>
<dbReference type="SUPFAM" id="SSF47459">
    <property type="entry name" value="HLH, helix-loop-helix DNA-binding domain"/>
    <property type="match status" value="1"/>
</dbReference>
<keyword evidence="3" id="KW-0804">Transcription</keyword>
<name>A0AAD1ZIL1_9LAMI</name>
<evidence type="ECO:0000256" key="2">
    <source>
        <dbReference type="ARBA" id="ARBA00023015"/>
    </source>
</evidence>
<evidence type="ECO:0000256" key="3">
    <source>
        <dbReference type="ARBA" id="ARBA00023163"/>
    </source>
</evidence>
<dbReference type="PROSITE" id="PS50888">
    <property type="entry name" value="BHLH"/>
    <property type="match status" value="1"/>
</dbReference>
<comment type="subcellular location">
    <subcellularLocation>
        <location evidence="1">Nucleus</location>
    </subcellularLocation>
</comment>
<dbReference type="GO" id="GO:0046983">
    <property type="term" value="F:protein dimerization activity"/>
    <property type="evidence" value="ECO:0007669"/>
    <property type="project" value="InterPro"/>
</dbReference>
<keyword evidence="4" id="KW-0539">Nucleus</keyword>
<dbReference type="GO" id="GO:0005634">
    <property type="term" value="C:nucleus"/>
    <property type="evidence" value="ECO:0007669"/>
    <property type="project" value="UniProtKB-SubCell"/>
</dbReference>
<dbReference type="GO" id="GO:0009960">
    <property type="term" value="P:endosperm development"/>
    <property type="evidence" value="ECO:0007669"/>
    <property type="project" value="InterPro"/>
</dbReference>
<dbReference type="EMBL" id="OU503045">
    <property type="protein sequence ID" value="CAI9769949.1"/>
    <property type="molecule type" value="Genomic_DNA"/>
</dbReference>
<keyword evidence="8" id="KW-1185">Reference proteome</keyword>
<dbReference type="Pfam" id="PF22754">
    <property type="entry name" value="bHLH-TF_ACT-like_plant"/>
    <property type="match status" value="1"/>
</dbReference>
<protein>
    <recommendedName>
        <fullName evidence="6">BHLH domain-containing protein</fullName>
    </recommendedName>
</protein>
<sequence>MSEGGNGNERFLWDDDQLWDFQIPGNTEVITNQHLDRRMMDIININSPDDEVAKDVQVPTPMPPPPPPPKPPATAAGKKRKAAGGADKGKGKKVVSESDHETHILTERERRKKMRDMFACLHALLPQLPAKADKSTIVDEAVSYIGSLQETLEKLQKKKLDRVRGMTNSTGSIFAPKMATDSREAFLAEQGASTSTAIAIPPVPKFPTTPNFQTYTSPNVVLNTFGEDAHISICAAKKPGLFTAICYVLEKYRLQVVSAQVSSNQSRSAYLIHTHLVIKKIMIKLYLTMVGFPATHDMSYVHSREYKIYTDFMSQQMNSSRSEESC</sequence>
<evidence type="ECO:0000256" key="1">
    <source>
        <dbReference type="ARBA" id="ARBA00004123"/>
    </source>
</evidence>
<dbReference type="AlphaFoldDB" id="A0AAD1ZIL1"/>
<accession>A0AAD1ZIL1</accession>
<dbReference type="CDD" id="cd11393">
    <property type="entry name" value="bHLH_AtbHLH_like"/>
    <property type="match status" value="1"/>
</dbReference>
<feature type="region of interest" description="Disordered" evidence="5">
    <location>
        <begin position="53"/>
        <end position="106"/>
    </location>
</feature>
<evidence type="ECO:0000256" key="5">
    <source>
        <dbReference type="SAM" id="MobiDB-lite"/>
    </source>
</evidence>
<dbReference type="GO" id="GO:0003700">
    <property type="term" value="F:DNA-binding transcription factor activity"/>
    <property type="evidence" value="ECO:0007669"/>
    <property type="project" value="InterPro"/>
</dbReference>
<dbReference type="Proteomes" id="UP000834106">
    <property type="component" value="Chromosome 10"/>
</dbReference>
<reference evidence="7" key="1">
    <citation type="submission" date="2023-05" db="EMBL/GenBank/DDBJ databases">
        <authorList>
            <person name="Huff M."/>
        </authorList>
    </citation>
    <scope>NUCLEOTIDE SEQUENCE</scope>
</reference>
<feature type="compositionally biased region" description="Basic and acidic residues" evidence="5">
    <location>
        <begin position="94"/>
        <end position="106"/>
    </location>
</feature>
<keyword evidence="2" id="KW-0805">Transcription regulation</keyword>
<dbReference type="InterPro" id="IPR044278">
    <property type="entry name" value="BHLH95-like"/>
</dbReference>
<dbReference type="PANTHER" id="PTHR46772:SF8">
    <property type="entry name" value="TRANSCRIPTION FACTOR BHLH95"/>
    <property type="match status" value="1"/>
</dbReference>
<feature type="compositionally biased region" description="Pro residues" evidence="5">
    <location>
        <begin position="60"/>
        <end position="72"/>
    </location>
</feature>
<dbReference type="SMART" id="SM00353">
    <property type="entry name" value="HLH"/>
    <property type="match status" value="1"/>
</dbReference>
<evidence type="ECO:0000313" key="7">
    <source>
        <dbReference type="EMBL" id="CAI9769949.1"/>
    </source>
</evidence>
<dbReference type="InterPro" id="IPR036638">
    <property type="entry name" value="HLH_DNA-bd_sf"/>
</dbReference>
<dbReference type="InterPro" id="IPR011598">
    <property type="entry name" value="bHLH_dom"/>
</dbReference>
<gene>
    <name evidence="7" type="ORF">FPE_LOCUS16341</name>
</gene>
<dbReference type="PANTHER" id="PTHR46772">
    <property type="entry name" value="BHLH DOMAIN-CONTAINING PROTEIN"/>
    <property type="match status" value="1"/>
</dbReference>
<organism evidence="7 8">
    <name type="scientific">Fraxinus pennsylvanica</name>
    <dbReference type="NCBI Taxonomy" id="56036"/>
    <lineage>
        <taxon>Eukaryota</taxon>
        <taxon>Viridiplantae</taxon>
        <taxon>Streptophyta</taxon>
        <taxon>Embryophyta</taxon>
        <taxon>Tracheophyta</taxon>
        <taxon>Spermatophyta</taxon>
        <taxon>Magnoliopsida</taxon>
        <taxon>eudicotyledons</taxon>
        <taxon>Gunneridae</taxon>
        <taxon>Pentapetalae</taxon>
        <taxon>asterids</taxon>
        <taxon>lamiids</taxon>
        <taxon>Lamiales</taxon>
        <taxon>Oleaceae</taxon>
        <taxon>Oleeae</taxon>
        <taxon>Fraxinus</taxon>
    </lineage>
</organism>